<evidence type="ECO:0000313" key="5">
    <source>
        <dbReference type="Proteomes" id="UP000553776"/>
    </source>
</evidence>
<dbReference type="PANTHER" id="PTHR12526">
    <property type="entry name" value="GLYCOSYLTRANSFERASE"/>
    <property type="match status" value="1"/>
</dbReference>
<reference evidence="4 5" key="1">
    <citation type="submission" date="2020-08" db="EMBL/GenBank/DDBJ databases">
        <title>Cohnella phylogeny.</title>
        <authorList>
            <person name="Dunlap C."/>
        </authorList>
    </citation>
    <scope>NUCLEOTIDE SEQUENCE [LARGE SCALE GENOMIC DNA]</scope>
    <source>
        <strain evidence="4 5">DSM 25239</strain>
    </source>
</reference>
<evidence type="ECO:0000259" key="3">
    <source>
        <dbReference type="Pfam" id="PF13439"/>
    </source>
</evidence>
<dbReference type="EMBL" id="JACJVR010000047">
    <property type="protein sequence ID" value="MBB6692109.1"/>
    <property type="molecule type" value="Genomic_DNA"/>
</dbReference>
<evidence type="ECO:0000259" key="2">
    <source>
        <dbReference type="Pfam" id="PF00534"/>
    </source>
</evidence>
<evidence type="ECO:0000313" key="4">
    <source>
        <dbReference type="EMBL" id="MBB6692109.1"/>
    </source>
</evidence>
<dbReference type="CDD" id="cd03822">
    <property type="entry name" value="GT4_mannosyltransferase-like"/>
    <property type="match status" value="1"/>
</dbReference>
<sequence>MKVETSSPVRRRPPRRGCRSTPPTANRRERCRFAGAAIGPTPRPGPLISQRSGFQPRFGGATSLNSTPFQIAYVSTYVPKRCGLATYTHHLREAVAASKGSSAPDPVIAMCNADEADAYNEPWLYPLLKQEKDDYRRLADALNRSSVDVVSVQHEFGIFGGQAGDYLLEFLDRLKKPVATTFHTVFENPAEPYASVQAAIAERSDRIHVMNRKAVGYLHDHFRIPLEKISFIPHGAPVPNRRERTLTRQQYGWENRKVLFQFGLLGRSKGIESLLRALSKAVNAVPDLLYIIAGQTHPEVKKHEGEAYREELIALIAELGLEHHVRMINRYVPEDELVSLISACDLYVTPYPGMQQITSGTLAYAAGLGRPILSTPYSYAKDLVQGYDELLLPYGDTEAWSSKIIELFTYPELRAECEKWMSEIGRSMQWPQVGAQYLGLLERVVANKDWGMADVV</sequence>
<organism evidence="4 5">
    <name type="scientific">Cohnella xylanilytica</name>
    <dbReference type="NCBI Taxonomy" id="557555"/>
    <lineage>
        <taxon>Bacteria</taxon>
        <taxon>Bacillati</taxon>
        <taxon>Bacillota</taxon>
        <taxon>Bacilli</taxon>
        <taxon>Bacillales</taxon>
        <taxon>Paenibacillaceae</taxon>
        <taxon>Cohnella</taxon>
    </lineage>
</organism>
<dbReference type="SUPFAM" id="SSF53756">
    <property type="entry name" value="UDP-Glycosyltransferase/glycogen phosphorylase"/>
    <property type="match status" value="1"/>
</dbReference>
<comment type="caution">
    <text evidence="4">The sequence shown here is derived from an EMBL/GenBank/DDBJ whole genome shotgun (WGS) entry which is preliminary data.</text>
</comment>
<evidence type="ECO:0000256" key="1">
    <source>
        <dbReference type="SAM" id="MobiDB-lite"/>
    </source>
</evidence>
<dbReference type="Gene3D" id="3.40.50.2000">
    <property type="entry name" value="Glycogen Phosphorylase B"/>
    <property type="match status" value="2"/>
</dbReference>
<dbReference type="Pfam" id="PF00534">
    <property type="entry name" value="Glycos_transf_1"/>
    <property type="match status" value="1"/>
</dbReference>
<dbReference type="GO" id="GO:0016757">
    <property type="term" value="F:glycosyltransferase activity"/>
    <property type="evidence" value="ECO:0007669"/>
    <property type="project" value="InterPro"/>
</dbReference>
<dbReference type="InterPro" id="IPR001296">
    <property type="entry name" value="Glyco_trans_1"/>
</dbReference>
<feature type="domain" description="Glycosyltransferase subfamily 4-like N-terminal" evidence="3">
    <location>
        <begin position="111"/>
        <end position="235"/>
    </location>
</feature>
<dbReference type="Pfam" id="PF13439">
    <property type="entry name" value="Glyco_transf_4"/>
    <property type="match status" value="1"/>
</dbReference>
<accession>A0A841TWX0</accession>
<dbReference type="AlphaFoldDB" id="A0A841TWX0"/>
<proteinExistence type="predicted"/>
<feature type="domain" description="Glycosyl transferase family 1" evidence="2">
    <location>
        <begin position="245"/>
        <end position="419"/>
    </location>
</feature>
<gene>
    <name evidence="4" type="ORF">H7B90_11925</name>
</gene>
<keyword evidence="4" id="KW-0808">Transferase</keyword>
<dbReference type="Proteomes" id="UP000553776">
    <property type="component" value="Unassembled WGS sequence"/>
</dbReference>
<feature type="region of interest" description="Disordered" evidence="1">
    <location>
        <begin position="35"/>
        <end position="54"/>
    </location>
</feature>
<feature type="compositionally biased region" description="Basic residues" evidence="1">
    <location>
        <begin position="9"/>
        <end position="18"/>
    </location>
</feature>
<dbReference type="InterPro" id="IPR028098">
    <property type="entry name" value="Glyco_trans_4-like_N"/>
</dbReference>
<dbReference type="PANTHER" id="PTHR12526:SF572">
    <property type="entry name" value="BLL5144 PROTEIN"/>
    <property type="match status" value="1"/>
</dbReference>
<keyword evidence="5" id="KW-1185">Reference proteome</keyword>
<feature type="region of interest" description="Disordered" evidence="1">
    <location>
        <begin position="1"/>
        <end position="26"/>
    </location>
</feature>
<protein>
    <submittedName>
        <fullName evidence="4">Glycosyltransferase</fullName>
    </submittedName>
</protein>
<name>A0A841TWX0_9BACL</name>